<evidence type="ECO:0000259" key="5">
    <source>
        <dbReference type="Pfam" id="PF21036"/>
    </source>
</evidence>
<dbReference type="Pfam" id="PF06722">
    <property type="entry name" value="EryCIII-like_C"/>
    <property type="match status" value="1"/>
</dbReference>
<dbReference type="InterPro" id="IPR002213">
    <property type="entry name" value="UDP_glucos_trans"/>
</dbReference>
<name>A0ABV9VPU0_9ACTN</name>
<evidence type="ECO:0000256" key="3">
    <source>
        <dbReference type="ARBA" id="ARBA00022679"/>
    </source>
</evidence>
<dbReference type="Proteomes" id="UP001595912">
    <property type="component" value="Unassembled WGS sequence"/>
</dbReference>
<sequence>MRILFVTAPFRSHLYVQVPLASALYTAGHDVRVAASPEMAANIAATGLTGVPIGPVVPLDTEMNAAAQDLAVLHLTPDRKKAHQREYAQDDPAAELAASIAGIRRLFNPDGAIHDLVAFADRWRPDLVVWDPFVYSGSVAAATSGAASARLLFGSDGYGQLRTACRGPAPGPLQDDPVRDWLEPILHGYGRDYDERTAIGDCTIFPMPPWVWRPEGVNHLTMRHVPYHGPSIVEPWLSEDIGRRRICVSLGLSHRDTAFGFELQASVMFDAVADLDVEVVATLSAKQVAGLPRLPDNVRVVEFAPLNVLLPTCSAIVHSGGAGTFAAAVKHAVPQLIVPNTYFSEKWWGPLAMANGVEEQGAGIYAGDADQLTADGLRADLLRVLDDESFAANALRLSAGIRSLPTPNEVVPLLQDLVLRHRER</sequence>
<dbReference type="InterPro" id="IPR050426">
    <property type="entry name" value="Glycosyltransferase_28"/>
</dbReference>
<keyword evidence="2" id="KW-0328">Glycosyltransferase</keyword>
<evidence type="ECO:0000256" key="1">
    <source>
        <dbReference type="ARBA" id="ARBA00006962"/>
    </source>
</evidence>
<evidence type="ECO:0000313" key="6">
    <source>
        <dbReference type="EMBL" id="MFC4998348.1"/>
    </source>
</evidence>
<evidence type="ECO:0000256" key="2">
    <source>
        <dbReference type="ARBA" id="ARBA00022676"/>
    </source>
</evidence>
<dbReference type="Gene3D" id="3.40.50.2000">
    <property type="entry name" value="Glycogen Phosphorylase B"/>
    <property type="match status" value="2"/>
</dbReference>
<evidence type="ECO:0000313" key="7">
    <source>
        <dbReference type="Proteomes" id="UP001595912"/>
    </source>
</evidence>
<dbReference type="RefSeq" id="WP_380114601.1">
    <property type="nucleotide sequence ID" value="NZ_JBHSIU010000011.1"/>
</dbReference>
<keyword evidence="7" id="KW-1185">Reference proteome</keyword>
<feature type="domain" description="Erythromycin biosynthesis protein CIII-like C-terminal" evidence="4">
    <location>
        <begin position="268"/>
        <end position="417"/>
    </location>
</feature>
<comment type="similarity">
    <text evidence="1">Belongs to the glycosyltransferase 28 family.</text>
</comment>
<comment type="caution">
    <text evidence="6">The sequence shown here is derived from an EMBL/GenBank/DDBJ whole genome shotgun (WGS) entry which is preliminary data.</text>
</comment>
<dbReference type="EMBL" id="JBHSIU010000011">
    <property type="protein sequence ID" value="MFC4998348.1"/>
    <property type="molecule type" value="Genomic_DNA"/>
</dbReference>
<feature type="domain" description="Erythromycin biosynthesis protein CIII-like N-terminal" evidence="5">
    <location>
        <begin position="23"/>
        <end position="251"/>
    </location>
</feature>
<gene>
    <name evidence="6" type="ORF">ACFPIJ_10930</name>
</gene>
<dbReference type="InterPro" id="IPR010610">
    <property type="entry name" value="EryCIII-like_C"/>
</dbReference>
<dbReference type="Pfam" id="PF21036">
    <property type="entry name" value="EryCIII-like_N"/>
    <property type="match status" value="1"/>
</dbReference>
<proteinExistence type="inferred from homology"/>
<protein>
    <submittedName>
        <fullName evidence="6">Glycosyltransferase</fullName>
    </submittedName>
</protein>
<dbReference type="SUPFAM" id="SSF53756">
    <property type="entry name" value="UDP-Glycosyltransferase/glycogen phosphorylase"/>
    <property type="match status" value="1"/>
</dbReference>
<accession>A0ABV9VPU0</accession>
<evidence type="ECO:0000259" key="4">
    <source>
        <dbReference type="Pfam" id="PF06722"/>
    </source>
</evidence>
<organism evidence="6 7">
    <name type="scientific">Dactylosporangium cerinum</name>
    <dbReference type="NCBI Taxonomy" id="1434730"/>
    <lineage>
        <taxon>Bacteria</taxon>
        <taxon>Bacillati</taxon>
        <taxon>Actinomycetota</taxon>
        <taxon>Actinomycetes</taxon>
        <taxon>Micromonosporales</taxon>
        <taxon>Micromonosporaceae</taxon>
        <taxon>Dactylosporangium</taxon>
    </lineage>
</organism>
<dbReference type="PANTHER" id="PTHR48050">
    <property type="entry name" value="STEROL 3-BETA-GLUCOSYLTRANSFERASE"/>
    <property type="match status" value="1"/>
</dbReference>
<reference evidence="7" key="1">
    <citation type="journal article" date="2019" name="Int. J. Syst. Evol. Microbiol.">
        <title>The Global Catalogue of Microorganisms (GCM) 10K type strain sequencing project: providing services to taxonomists for standard genome sequencing and annotation.</title>
        <authorList>
            <consortium name="The Broad Institute Genomics Platform"/>
            <consortium name="The Broad Institute Genome Sequencing Center for Infectious Disease"/>
            <person name="Wu L."/>
            <person name="Ma J."/>
        </authorList>
    </citation>
    <scope>NUCLEOTIDE SEQUENCE [LARGE SCALE GENOMIC DNA]</scope>
    <source>
        <strain evidence="7">CGMCC 4.7152</strain>
    </source>
</reference>
<dbReference type="PANTHER" id="PTHR48050:SF13">
    <property type="entry name" value="STEROL 3-BETA-GLUCOSYLTRANSFERASE UGT80A2"/>
    <property type="match status" value="1"/>
</dbReference>
<dbReference type="InterPro" id="IPR048284">
    <property type="entry name" value="EryCIII-like_N"/>
</dbReference>
<dbReference type="CDD" id="cd03784">
    <property type="entry name" value="GT1_Gtf-like"/>
    <property type="match status" value="1"/>
</dbReference>
<keyword evidence="3" id="KW-0808">Transferase</keyword>